<evidence type="ECO:0000256" key="1">
    <source>
        <dbReference type="SAM" id="MobiDB-lite"/>
    </source>
</evidence>
<dbReference type="Proteomes" id="UP001500221">
    <property type="component" value="Unassembled WGS sequence"/>
</dbReference>
<keyword evidence="4" id="KW-1185">Reference proteome</keyword>
<keyword evidence="2" id="KW-1133">Transmembrane helix</keyword>
<feature type="transmembrane region" description="Helical" evidence="2">
    <location>
        <begin position="313"/>
        <end position="331"/>
    </location>
</feature>
<feature type="transmembrane region" description="Helical" evidence="2">
    <location>
        <begin position="268"/>
        <end position="293"/>
    </location>
</feature>
<feature type="region of interest" description="Disordered" evidence="1">
    <location>
        <begin position="679"/>
        <end position="707"/>
    </location>
</feature>
<organism evidence="3 4">
    <name type="scientific">Nocardioides marinquilinus</name>
    <dbReference type="NCBI Taxonomy" id="1210400"/>
    <lineage>
        <taxon>Bacteria</taxon>
        <taxon>Bacillati</taxon>
        <taxon>Actinomycetota</taxon>
        <taxon>Actinomycetes</taxon>
        <taxon>Propionibacteriales</taxon>
        <taxon>Nocardioidaceae</taxon>
        <taxon>Nocardioides</taxon>
    </lineage>
</organism>
<sequence length="759" mass="80128">MAGPIIISILTNARQANRDLNATASTAQKIGDGFRRAAAPAAAGLAGIAAAAKQTIDAASDVAEALSKNDVIFGNQAADIEAFADRAASALGQSKVQALDATSTFGSIAQSAGLTGDKAAEFAKQFTSLSSDLASFGNTDVQTAIDAIGSAMRGEAEPIRKYNVLLDDARLRAEAMRLGLVKTTKEALTPQQKALAAAQVILSQTTQAQGDFAKTSDGAANKTRILAAQQADLKAKLGEQLLPIYEKFLGILQKVLGWIEKHQTETKIIVGLVAGLAGVILAVNGAMSAYRAVTAIATGVTRAFSFALATSPIGLFVLAIAGLVTALVILYNKSEKVRNIIDSVGRFIKKIPEYVSAAADAMGSILSGLYDSVTGALSDAGTWLLDAGKQVIQGLIDGITSRIGDVVSTMGGIVNSIVGFVESPLGFDINSPSKVFKRIGGEVMEGLAAGILGGSARAQKVIARITSKLSKSAARELKSQFDQYRDLARQQDRLTASLGRAQDKLKGLRDTARDYATSLKESIVDFGSITGLGDDGGFGSFSQLVDKLRGRAADADRFAKVIEQLRKQGLNQTTLDQLLAAGPDSIGTAQTILGGGAAGIAQINRLTKRLERTGQAMGNAAADSLYGAGLRAAQGVVDGFKRDQRELDRLATRFARILRQGVLEGLEATAAQKAAREARERERKARQELREARAEAGADGKITDRERQHIRELLKELERSRGTTRIQFSSEQVDQMTRGRRINADLNAWLSAGGRQGSR</sequence>
<keyword evidence="2" id="KW-0472">Membrane</keyword>
<dbReference type="EMBL" id="BAABKG010000005">
    <property type="protein sequence ID" value="GAA5153808.1"/>
    <property type="molecule type" value="Genomic_DNA"/>
</dbReference>
<gene>
    <name evidence="3" type="ORF">GCM10023340_36390</name>
</gene>
<evidence type="ECO:0000256" key="2">
    <source>
        <dbReference type="SAM" id="Phobius"/>
    </source>
</evidence>
<protein>
    <recommendedName>
        <fullName evidence="5">Phage tail tape measure protein</fullName>
    </recommendedName>
</protein>
<keyword evidence="2" id="KW-0812">Transmembrane</keyword>
<reference evidence="4" key="1">
    <citation type="journal article" date="2019" name="Int. J. Syst. Evol. Microbiol.">
        <title>The Global Catalogue of Microorganisms (GCM) 10K type strain sequencing project: providing services to taxonomists for standard genome sequencing and annotation.</title>
        <authorList>
            <consortium name="The Broad Institute Genomics Platform"/>
            <consortium name="The Broad Institute Genome Sequencing Center for Infectious Disease"/>
            <person name="Wu L."/>
            <person name="Ma J."/>
        </authorList>
    </citation>
    <scope>NUCLEOTIDE SEQUENCE [LARGE SCALE GENOMIC DNA]</scope>
    <source>
        <strain evidence="4">JCM 18459</strain>
    </source>
</reference>
<evidence type="ECO:0000313" key="4">
    <source>
        <dbReference type="Proteomes" id="UP001500221"/>
    </source>
</evidence>
<evidence type="ECO:0008006" key="5">
    <source>
        <dbReference type="Google" id="ProtNLM"/>
    </source>
</evidence>
<evidence type="ECO:0000313" key="3">
    <source>
        <dbReference type="EMBL" id="GAA5153808.1"/>
    </source>
</evidence>
<accession>A0ABP9PYL9</accession>
<name>A0ABP9PYL9_9ACTN</name>
<proteinExistence type="predicted"/>
<dbReference type="RefSeq" id="WP_345461982.1">
    <property type="nucleotide sequence ID" value="NZ_BAABKG010000005.1"/>
</dbReference>
<comment type="caution">
    <text evidence="3">The sequence shown here is derived from an EMBL/GenBank/DDBJ whole genome shotgun (WGS) entry which is preliminary data.</text>
</comment>